<reference evidence="1 2" key="1">
    <citation type="submission" date="2014-08" db="EMBL/GenBank/DDBJ databases">
        <title>Comparative genomics reveals surprising divergence of two closely related strains of uncultivated UCYN-A cyanobacteria.</title>
        <authorList>
            <person name="Bombar D."/>
            <person name="Heller P."/>
            <person name="Sanchez-Baracaldo P."/>
            <person name="Carter B.J."/>
            <person name="Zert J.P."/>
        </authorList>
    </citation>
    <scope>NUCLEOTIDE SEQUENCE [LARGE SCALE GENOMIC DNA]</scope>
</reference>
<protein>
    <recommendedName>
        <fullName evidence="3">Thioredoxin domain-containing protein</fullName>
    </recommendedName>
</protein>
<evidence type="ECO:0000313" key="1">
    <source>
        <dbReference type="EMBL" id="KFF41693.1"/>
    </source>
</evidence>
<dbReference type="EMBL" id="JPSP01000004">
    <property type="protein sequence ID" value="KFF41693.1"/>
    <property type="molecule type" value="Genomic_DNA"/>
</dbReference>
<dbReference type="PATRIC" id="fig|1527444.3.peg.547"/>
<accession>A0A086CHM9</accession>
<evidence type="ECO:0008006" key="3">
    <source>
        <dbReference type="Google" id="ProtNLM"/>
    </source>
</evidence>
<proteinExistence type="predicted"/>
<sequence length="180" mass="20300">MTIIKFNHKFISTILIEICLVFSLFLGISCNQALASMYDDNLDGNIFVVYAGNGSLVPAKMALSDSLQRQIPTIIVYYVDDSPSSKQFAMTVSKIQEFYGRAANIIPTMVDSIPVKDKYIKQELGYYYKNTVPQIVILDHNGQKVLDIQGQVEYEVIDDALRKVFGLLPRSESIELKHHS</sequence>
<dbReference type="AlphaFoldDB" id="A0A086CHM9"/>
<dbReference type="Proteomes" id="UP000028922">
    <property type="component" value="Unassembled WGS sequence"/>
</dbReference>
<dbReference type="InterPro" id="IPR048069">
    <property type="entry name" value="Thylak_slr1796"/>
</dbReference>
<evidence type="ECO:0000313" key="2">
    <source>
        <dbReference type="Proteomes" id="UP000028922"/>
    </source>
</evidence>
<dbReference type="NCBIfam" id="NF038096">
    <property type="entry name" value="thylak_slr1796"/>
    <property type="match status" value="1"/>
</dbReference>
<name>A0A086CHM9_9CHRO</name>
<comment type="caution">
    <text evidence="1">The sequence shown here is derived from an EMBL/GenBank/DDBJ whole genome shotgun (WGS) entry which is preliminary data.</text>
</comment>
<dbReference type="Gene3D" id="3.40.30.10">
    <property type="entry name" value="Glutaredoxin"/>
    <property type="match status" value="1"/>
</dbReference>
<organism evidence="1 2">
    <name type="scientific">Candidatus Atelocyanobacterium thalassa isolate SIO64986</name>
    <dbReference type="NCBI Taxonomy" id="1527444"/>
    <lineage>
        <taxon>Bacteria</taxon>
        <taxon>Bacillati</taxon>
        <taxon>Cyanobacteriota</taxon>
        <taxon>Cyanophyceae</taxon>
        <taxon>Oscillatoriophycideae</taxon>
        <taxon>Chroococcales</taxon>
        <taxon>Aphanothecaceae</taxon>
        <taxon>Candidatus Atelocyanobacterium</taxon>
        <taxon>Candidatus Atelocyanobacterium thalassae</taxon>
    </lineage>
</organism>
<gene>
    <name evidence="1" type="ORF">ucyna2_00569</name>
</gene>
<dbReference type="eggNOG" id="COG3118">
    <property type="taxonomic scope" value="Bacteria"/>
</dbReference>
<dbReference type="PROSITE" id="PS51257">
    <property type="entry name" value="PROKAR_LIPOPROTEIN"/>
    <property type="match status" value="1"/>
</dbReference>
<dbReference type="SUPFAM" id="SSF52833">
    <property type="entry name" value="Thioredoxin-like"/>
    <property type="match status" value="1"/>
</dbReference>
<dbReference type="STRING" id="1527444.ucyna2_00569"/>
<dbReference type="InterPro" id="IPR036249">
    <property type="entry name" value="Thioredoxin-like_sf"/>
</dbReference>